<dbReference type="Proteomes" id="UP001177021">
    <property type="component" value="Unassembled WGS sequence"/>
</dbReference>
<comment type="caution">
    <text evidence="1">The sequence shown here is derived from an EMBL/GenBank/DDBJ whole genome shotgun (WGS) entry which is preliminary data.</text>
</comment>
<sequence>MEDSRLSNTIVITAKKGAGSATVENDERNVNSKDELRRTERHDLRAMRFGFSKCLEKIDFFYGNLYKIFGEVDPYFAKEYDSDLLESWSVIDYKDKLHVVAYNKSSIRPLLTHGWSEMKDVFGFETNHEIDFVYYGKSVFGLMCSKTLDCFCQVPMYHSRFVKIGYTMEFYMNVTLDNIVKPFLNVFGSFEDYLRSCNFEFFIVCCDNGTMHSFDISLTEIPFRTTSIGIGWDDFCTRGEFFVGDLLCFKFTLFNPTNVAFVFKLS</sequence>
<organism evidence="1 2">
    <name type="scientific">Trifolium pratense</name>
    <name type="common">Red clover</name>
    <dbReference type="NCBI Taxonomy" id="57577"/>
    <lineage>
        <taxon>Eukaryota</taxon>
        <taxon>Viridiplantae</taxon>
        <taxon>Streptophyta</taxon>
        <taxon>Embryophyta</taxon>
        <taxon>Tracheophyta</taxon>
        <taxon>Spermatophyta</taxon>
        <taxon>Magnoliopsida</taxon>
        <taxon>eudicotyledons</taxon>
        <taxon>Gunneridae</taxon>
        <taxon>Pentapetalae</taxon>
        <taxon>rosids</taxon>
        <taxon>fabids</taxon>
        <taxon>Fabales</taxon>
        <taxon>Fabaceae</taxon>
        <taxon>Papilionoideae</taxon>
        <taxon>50 kb inversion clade</taxon>
        <taxon>NPAAA clade</taxon>
        <taxon>Hologalegina</taxon>
        <taxon>IRL clade</taxon>
        <taxon>Trifolieae</taxon>
        <taxon>Trifolium</taxon>
    </lineage>
</organism>
<name>A0ACB0JK37_TRIPR</name>
<dbReference type="EMBL" id="CASHSV030000044">
    <property type="protein sequence ID" value="CAJ2644630.1"/>
    <property type="molecule type" value="Genomic_DNA"/>
</dbReference>
<proteinExistence type="predicted"/>
<accession>A0ACB0JK37</accession>
<keyword evidence="2" id="KW-1185">Reference proteome</keyword>
<evidence type="ECO:0000313" key="2">
    <source>
        <dbReference type="Proteomes" id="UP001177021"/>
    </source>
</evidence>
<gene>
    <name evidence="1" type="ORF">MILVUS5_LOCUS13608</name>
</gene>
<reference evidence="1" key="1">
    <citation type="submission" date="2023-10" db="EMBL/GenBank/DDBJ databases">
        <authorList>
            <person name="Rodriguez Cubillos JULIANA M."/>
            <person name="De Vega J."/>
        </authorList>
    </citation>
    <scope>NUCLEOTIDE SEQUENCE</scope>
</reference>
<evidence type="ECO:0000313" key="1">
    <source>
        <dbReference type="EMBL" id="CAJ2644630.1"/>
    </source>
</evidence>
<protein>
    <submittedName>
        <fullName evidence="1">Uncharacterized protein</fullName>
    </submittedName>
</protein>